<evidence type="ECO:0000313" key="5">
    <source>
        <dbReference type="EMBL" id="GJE94290.1"/>
    </source>
</evidence>
<comment type="caution">
    <text evidence="5">The sequence shown here is derived from an EMBL/GenBank/DDBJ whole genome shotgun (WGS) entry which is preliminary data.</text>
</comment>
<dbReference type="InterPro" id="IPR001680">
    <property type="entry name" value="WD40_rpt"/>
</dbReference>
<dbReference type="Pfam" id="PF00400">
    <property type="entry name" value="WD40"/>
    <property type="match status" value="2"/>
</dbReference>
<dbReference type="Gene3D" id="2.130.10.10">
    <property type="entry name" value="YVTN repeat-like/Quinoprotein amine dehydrogenase"/>
    <property type="match status" value="3"/>
</dbReference>
<dbReference type="AlphaFoldDB" id="A0A9P3GIK2"/>
<dbReference type="SMART" id="SM00320">
    <property type="entry name" value="WD40"/>
    <property type="match status" value="4"/>
</dbReference>
<organism evidence="5 6">
    <name type="scientific">Phanerochaete sordida</name>
    <dbReference type="NCBI Taxonomy" id="48140"/>
    <lineage>
        <taxon>Eukaryota</taxon>
        <taxon>Fungi</taxon>
        <taxon>Dikarya</taxon>
        <taxon>Basidiomycota</taxon>
        <taxon>Agaricomycotina</taxon>
        <taxon>Agaricomycetes</taxon>
        <taxon>Polyporales</taxon>
        <taxon>Phanerochaetaceae</taxon>
        <taxon>Phanerochaete</taxon>
    </lineage>
</organism>
<dbReference type="SUPFAM" id="SSF82171">
    <property type="entry name" value="DPP6 N-terminal domain-like"/>
    <property type="match status" value="1"/>
</dbReference>
<proteinExistence type="predicted"/>
<keyword evidence="2" id="KW-0677">Repeat</keyword>
<evidence type="ECO:0000256" key="4">
    <source>
        <dbReference type="SAM" id="MobiDB-lite"/>
    </source>
</evidence>
<accession>A0A9P3GIK2</accession>
<dbReference type="Proteomes" id="UP000703269">
    <property type="component" value="Unassembled WGS sequence"/>
</dbReference>
<dbReference type="InterPro" id="IPR019775">
    <property type="entry name" value="WD40_repeat_CS"/>
</dbReference>
<dbReference type="OrthoDB" id="1068471at2759"/>
<feature type="repeat" description="WD" evidence="3">
    <location>
        <begin position="543"/>
        <end position="574"/>
    </location>
</feature>
<dbReference type="EMBL" id="BPQB01000039">
    <property type="protein sequence ID" value="GJE94290.1"/>
    <property type="molecule type" value="Genomic_DNA"/>
</dbReference>
<dbReference type="PROSITE" id="PS50294">
    <property type="entry name" value="WD_REPEATS_REGION"/>
    <property type="match status" value="1"/>
</dbReference>
<keyword evidence="1 3" id="KW-0853">WD repeat</keyword>
<dbReference type="InterPro" id="IPR015943">
    <property type="entry name" value="WD40/YVTN_repeat-like_dom_sf"/>
</dbReference>
<evidence type="ECO:0000313" key="6">
    <source>
        <dbReference type="Proteomes" id="UP000703269"/>
    </source>
</evidence>
<name>A0A9P3GIK2_9APHY</name>
<feature type="region of interest" description="Disordered" evidence="4">
    <location>
        <begin position="283"/>
        <end position="307"/>
    </location>
</feature>
<evidence type="ECO:0000256" key="1">
    <source>
        <dbReference type="ARBA" id="ARBA00022574"/>
    </source>
</evidence>
<dbReference type="PANTHER" id="PTHR19879">
    <property type="entry name" value="TRANSCRIPTION INITIATION FACTOR TFIID"/>
    <property type="match status" value="1"/>
</dbReference>
<feature type="compositionally biased region" description="Polar residues" evidence="4">
    <location>
        <begin position="295"/>
        <end position="306"/>
    </location>
</feature>
<evidence type="ECO:0000256" key="2">
    <source>
        <dbReference type="ARBA" id="ARBA00022737"/>
    </source>
</evidence>
<gene>
    <name evidence="5" type="ORF">PsYK624_104590</name>
</gene>
<dbReference type="PANTHER" id="PTHR19879:SF9">
    <property type="entry name" value="TRANSCRIPTION INITIATION FACTOR TFIID SUBUNIT 5"/>
    <property type="match status" value="1"/>
</dbReference>
<keyword evidence="6" id="KW-1185">Reference proteome</keyword>
<dbReference type="PROSITE" id="PS00678">
    <property type="entry name" value="WD_REPEATS_1"/>
    <property type="match status" value="1"/>
</dbReference>
<evidence type="ECO:0000256" key="3">
    <source>
        <dbReference type="PROSITE-ProRule" id="PRU00221"/>
    </source>
</evidence>
<sequence length="791" mass="85815">MFTLFRALDSEAAYHIYPSCLSGRGYGYPLWRPEPHDTGEPQIGDVGYVREGAFVRLFNINISAAAYQVEGWHPQFKIEEPPSLGVFRVAQYTASLMAGSLKSRGVEEVEISGKLTGGPGSGASAGLSGGYSCREVHGALLVLKSHADAESLYDNRELEDYIIREHHKWHAYAIDDVGHRVKPEDIVLVSGWIKAPADWATAAFSNTSSTESLSVTSQIGQFFGFGLSGKHHKAYSGPRMERRGVMYPKVADRNAPRDQCLFVKRYKIKRRARVVRVLQAGAGYDSPPSGRGDDGSQSSPVRSANSDTEDLRKLFGEWEDAALEPLDILLDYILEISGAEYALARDEDVEGMLGGDAPTDFSTYLRRKQPAVLVEDNCGRISNVDLLLRTQAKLERPRITSLDLVRWPAITVEGRAGVRSARVQLPRLDKGKNRGLQRYAFLEFKEPGALTVKAPYSYALSSDGALVAAACSRPDITIWRTCDGLRLHTLSNVHADGITAIAFSTDRRRIASGSRDETIAIWDVIYGVALLRFPSRGPFPSHLAFSPDGHVLLSGANDGAAIFWDPSSGDALATFALGTAVRGILFHKLGAHAAIAVTNRVLLFAMEPQITQRAAIASTATPAVLTVDFSPSGERVLVCALGQFARIYSTANGREVLRLDQRGRYAVAAAFAPDGATVASIVAGKDRQRDARFVVQDALRGTELLAVDDYSGTRILAISPDGALIVHPDGSGDLMVRNARSGERIATMEGMAEGVVTQIKFLSDSRRILFAGSTGPIGVTNVADILRVRLQ</sequence>
<protein>
    <submittedName>
        <fullName evidence="5">WD40 repeat domain-containing protein</fullName>
    </submittedName>
</protein>
<feature type="repeat" description="WD" evidence="3">
    <location>
        <begin position="491"/>
        <end position="524"/>
    </location>
</feature>
<dbReference type="PROSITE" id="PS50082">
    <property type="entry name" value="WD_REPEATS_2"/>
    <property type="match status" value="2"/>
</dbReference>
<reference evidence="5 6" key="1">
    <citation type="submission" date="2021-08" db="EMBL/GenBank/DDBJ databases">
        <title>Draft Genome Sequence of Phanerochaete sordida strain YK-624.</title>
        <authorList>
            <person name="Mori T."/>
            <person name="Dohra H."/>
            <person name="Suzuki T."/>
            <person name="Kawagishi H."/>
            <person name="Hirai H."/>
        </authorList>
    </citation>
    <scope>NUCLEOTIDE SEQUENCE [LARGE SCALE GENOMIC DNA]</scope>
    <source>
        <strain evidence="5 6">YK-624</strain>
    </source>
</reference>